<keyword evidence="7 9" id="KW-0663">Pyridoxal phosphate</keyword>
<evidence type="ECO:0000259" key="11">
    <source>
        <dbReference type="Pfam" id="PF00155"/>
    </source>
</evidence>
<evidence type="ECO:0000313" key="12">
    <source>
        <dbReference type="EMBL" id="MDR6892683.1"/>
    </source>
</evidence>
<sequence length="400" mass="42988">MNDRRDSLSALPLRENLRGKSPYGAPQKSVPFALNVNENTHPLPEAVQETIVGKVASVVGGLNRYPDRDAVELRSELADYLNAQVQGIDLAYENVWAANGSNEILQQILQTFGGPGRALLSFTPTYSMYPLLAAGTDTDYVAGTRGSDFSLTQESALEQLAEAEPAVVFLASPNNPTATALGPDVIEALYEASEPYRTMIVVDEAYAEFARDSTRSALRLLKGRERLIVTRTMSKAFGLAGARLGYLAAAPHVVDALQLVRLPYHLSAVTQAVALGALAHAEDLLATVDDIRAQRDRIEATLRELGFSPAVSDANFVFFTGVRDSQALFEALLDDGILIRDVGIPNSLRVSAGTREETDAFLTAMRRLAPEHVLPAGNGASAEPPATDSPTPDIAKDTTR</sequence>
<evidence type="ECO:0000256" key="8">
    <source>
        <dbReference type="ARBA" id="ARBA00023102"/>
    </source>
</evidence>
<proteinExistence type="inferred from homology"/>
<dbReference type="Gene3D" id="3.90.1150.10">
    <property type="entry name" value="Aspartate Aminotransferase, domain 1"/>
    <property type="match status" value="1"/>
</dbReference>
<gene>
    <name evidence="9" type="primary">hisC</name>
    <name evidence="12" type="ORF">J2S35_001623</name>
</gene>
<evidence type="ECO:0000256" key="1">
    <source>
        <dbReference type="ARBA" id="ARBA00001933"/>
    </source>
</evidence>
<evidence type="ECO:0000256" key="6">
    <source>
        <dbReference type="ARBA" id="ARBA00022679"/>
    </source>
</evidence>
<dbReference type="Proteomes" id="UP001247307">
    <property type="component" value="Unassembled WGS sequence"/>
</dbReference>
<evidence type="ECO:0000256" key="7">
    <source>
        <dbReference type="ARBA" id="ARBA00022898"/>
    </source>
</evidence>
<evidence type="ECO:0000256" key="9">
    <source>
        <dbReference type="HAMAP-Rule" id="MF_01023"/>
    </source>
</evidence>
<comment type="subunit">
    <text evidence="3 9">Homodimer.</text>
</comment>
<dbReference type="GO" id="GO:0030170">
    <property type="term" value="F:pyridoxal phosphate binding"/>
    <property type="evidence" value="ECO:0007669"/>
    <property type="project" value="InterPro"/>
</dbReference>
<name>A0AAE3YF53_9MICC</name>
<dbReference type="Pfam" id="PF00155">
    <property type="entry name" value="Aminotran_1_2"/>
    <property type="match status" value="1"/>
</dbReference>
<dbReference type="AlphaFoldDB" id="A0AAE3YF53"/>
<dbReference type="InterPro" id="IPR015421">
    <property type="entry name" value="PyrdxlP-dep_Trfase_major"/>
</dbReference>
<comment type="pathway">
    <text evidence="9">Amino-acid biosynthesis; L-histidine biosynthesis; L-histidine from 5-phospho-alpha-D-ribose 1-diphosphate: step 7/9.</text>
</comment>
<dbReference type="GO" id="GO:0000105">
    <property type="term" value="P:L-histidine biosynthetic process"/>
    <property type="evidence" value="ECO:0007669"/>
    <property type="project" value="UniProtKB-UniRule"/>
</dbReference>
<evidence type="ECO:0000256" key="4">
    <source>
        <dbReference type="ARBA" id="ARBA00022576"/>
    </source>
</evidence>
<feature type="modified residue" description="N6-(pyridoxal phosphate)lysine" evidence="9">
    <location>
        <position position="235"/>
    </location>
</feature>
<keyword evidence="5 9" id="KW-0028">Amino-acid biosynthesis</keyword>
<protein>
    <recommendedName>
        <fullName evidence="9">Histidinol-phosphate aminotransferase</fullName>
        <ecNumber evidence="9">2.6.1.9</ecNumber>
    </recommendedName>
    <alternativeName>
        <fullName evidence="9">Imidazole acetol-phosphate transaminase</fullName>
    </alternativeName>
</protein>
<dbReference type="InterPro" id="IPR015424">
    <property type="entry name" value="PyrdxlP-dep_Trfase"/>
</dbReference>
<dbReference type="EMBL" id="JAVDUI010000001">
    <property type="protein sequence ID" value="MDR6892683.1"/>
    <property type="molecule type" value="Genomic_DNA"/>
</dbReference>
<accession>A0AAE3YF53</accession>
<keyword evidence="4 9" id="KW-0032">Aminotransferase</keyword>
<evidence type="ECO:0000256" key="3">
    <source>
        <dbReference type="ARBA" id="ARBA00011738"/>
    </source>
</evidence>
<dbReference type="HAMAP" id="MF_01023">
    <property type="entry name" value="HisC_aminotrans_2"/>
    <property type="match status" value="1"/>
</dbReference>
<comment type="caution">
    <text evidence="12">The sequence shown here is derived from an EMBL/GenBank/DDBJ whole genome shotgun (WGS) entry which is preliminary data.</text>
</comment>
<feature type="region of interest" description="Disordered" evidence="10">
    <location>
        <begin position="1"/>
        <end position="24"/>
    </location>
</feature>
<dbReference type="SUPFAM" id="SSF53383">
    <property type="entry name" value="PLP-dependent transferases"/>
    <property type="match status" value="1"/>
</dbReference>
<dbReference type="InterPro" id="IPR015422">
    <property type="entry name" value="PyrdxlP-dep_Trfase_small"/>
</dbReference>
<dbReference type="InterPro" id="IPR005861">
    <property type="entry name" value="HisP_aminotrans"/>
</dbReference>
<keyword evidence="6 9" id="KW-0808">Transferase</keyword>
<evidence type="ECO:0000313" key="13">
    <source>
        <dbReference type="Proteomes" id="UP001247307"/>
    </source>
</evidence>
<dbReference type="Gene3D" id="3.40.640.10">
    <property type="entry name" value="Type I PLP-dependent aspartate aminotransferase-like (Major domain)"/>
    <property type="match status" value="1"/>
</dbReference>
<evidence type="ECO:0000256" key="5">
    <source>
        <dbReference type="ARBA" id="ARBA00022605"/>
    </source>
</evidence>
<evidence type="ECO:0000256" key="10">
    <source>
        <dbReference type="SAM" id="MobiDB-lite"/>
    </source>
</evidence>
<dbReference type="GO" id="GO:0004400">
    <property type="term" value="F:histidinol-phosphate transaminase activity"/>
    <property type="evidence" value="ECO:0007669"/>
    <property type="project" value="UniProtKB-UniRule"/>
</dbReference>
<comment type="catalytic activity">
    <reaction evidence="9">
        <text>L-histidinol phosphate + 2-oxoglutarate = 3-(imidazol-4-yl)-2-oxopropyl phosphate + L-glutamate</text>
        <dbReference type="Rhea" id="RHEA:23744"/>
        <dbReference type="ChEBI" id="CHEBI:16810"/>
        <dbReference type="ChEBI" id="CHEBI:29985"/>
        <dbReference type="ChEBI" id="CHEBI:57766"/>
        <dbReference type="ChEBI" id="CHEBI:57980"/>
        <dbReference type="EC" id="2.6.1.9"/>
    </reaction>
</comment>
<comment type="similarity">
    <text evidence="2 9">Belongs to the class-II pyridoxal-phosphate-dependent aminotransferase family. Histidinol-phosphate aminotransferase subfamily.</text>
</comment>
<dbReference type="InterPro" id="IPR004839">
    <property type="entry name" value="Aminotransferase_I/II_large"/>
</dbReference>
<dbReference type="EC" id="2.6.1.9" evidence="9"/>
<feature type="region of interest" description="Disordered" evidence="10">
    <location>
        <begin position="374"/>
        <end position="400"/>
    </location>
</feature>
<dbReference type="PROSITE" id="PS00599">
    <property type="entry name" value="AA_TRANSFER_CLASS_2"/>
    <property type="match status" value="1"/>
</dbReference>
<evidence type="ECO:0000256" key="2">
    <source>
        <dbReference type="ARBA" id="ARBA00007970"/>
    </source>
</evidence>
<keyword evidence="13" id="KW-1185">Reference proteome</keyword>
<feature type="domain" description="Aminotransferase class I/classII large" evidence="11">
    <location>
        <begin position="34"/>
        <end position="364"/>
    </location>
</feature>
<dbReference type="InterPro" id="IPR001917">
    <property type="entry name" value="Aminotrans_II_pyridoxalP_BS"/>
</dbReference>
<dbReference type="PANTHER" id="PTHR42885">
    <property type="entry name" value="HISTIDINOL-PHOSPHATE AMINOTRANSFERASE-RELATED"/>
    <property type="match status" value="1"/>
</dbReference>
<dbReference type="NCBIfam" id="TIGR01141">
    <property type="entry name" value="hisC"/>
    <property type="match status" value="1"/>
</dbReference>
<organism evidence="12 13">
    <name type="scientific">Falsarthrobacter nasiphocae</name>
    <dbReference type="NCBI Taxonomy" id="189863"/>
    <lineage>
        <taxon>Bacteria</taxon>
        <taxon>Bacillati</taxon>
        <taxon>Actinomycetota</taxon>
        <taxon>Actinomycetes</taxon>
        <taxon>Micrococcales</taxon>
        <taxon>Micrococcaceae</taxon>
        <taxon>Falsarthrobacter</taxon>
    </lineage>
</organism>
<dbReference type="RefSeq" id="WP_309852089.1">
    <property type="nucleotide sequence ID" value="NZ_BAAAIU010000043.1"/>
</dbReference>
<reference evidence="12" key="1">
    <citation type="submission" date="2023-07" db="EMBL/GenBank/DDBJ databases">
        <title>Sequencing the genomes of 1000 actinobacteria strains.</title>
        <authorList>
            <person name="Klenk H.-P."/>
        </authorList>
    </citation>
    <scope>NUCLEOTIDE SEQUENCE</scope>
    <source>
        <strain evidence="12">DSM 13988</strain>
    </source>
</reference>
<dbReference type="NCBIfam" id="NF002877">
    <property type="entry name" value="PRK03317.1"/>
    <property type="match status" value="1"/>
</dbReference>
<dbReference type="PANTHER" id="PTHR42885:SF2">
    <property type="entry name" value="HISTIDINOL-PHOSPHATE AMINOTRANSFERASE"/>
    <property type="match status" value="1"/>
</dbReference>
<keyword evidence="8 9" id="KW-0368">Histidine biosynthesis</keyword>
<comment type="cofactor">
    <cofactor evidence="1 9">
        <name>pyridoxal 5'-phosphate</name>
        <dbReference type="ChEBI" id="CHEBI:597326"/>
    </cofactor>
</comment>
<dbReference type="CDD" id="cd00609">
    <property type="entry name" value="AAT_like"/>
    <property type="match status" value="1"/>
</dbReference>